<dbReference type="EMBL" id="CAFAAB010000187">
    <property type="protein sequence ID" value="CAB4792397.1"/>
    <property type="molecule type" value="Genomic_DNA"/>
</dbReference>
<dbReference type="AlphaFoldDB" id="A0A6J6XEE0"/>
<accession>A0A6J6XEE0</accession>
<feature type="region of interest" description="Disordered" evidence="1">
    <location>
        <begin position="73"/>
        <end position="101"/>
    </location>
</feature>
<reference evidence="2" key="1">
    <citation type="submission" date="2020-05" db="EMBL/GenBank/DDBJ databases">
        <authorList>
            <person name="Chiriac C."/>
            <person name="Salcher M."/>
            <person name="Ghai R."/>
            <person name="Kavagutti S V."/>
        </authorList>
    </citation>
    <scope>NUCLEOTIDE SEQUENCE</scope>
</reference>
<organism evidence="2">
    <name type="scientific">freshwater metagenome</name>
    <dbReference type="NCBI Taxonomy" id="449393"/>
    <lineage>
        <taxon>unclassified sequences</taxon>
        <taxon>metagenomes</taxon>
        <taxon>ecological metagenomes</taxon>
    </lineage>
</organism>
<sequence length="200" mass="21405">MANTFEWKAPCSALDHGPTCPKNQCPADLVLNPLVCPTSFRPAASTSSMPICTRPATPWPPILPVKTSRPSPLLKSASATSVATKPNPKWPASPPVSVSTRSTSSKISRHCLEDNAVAWTLCECSTSSPKRWCSTNQRTTSTRRPSVGCLTNWKSSPAPCSLSVTTCHSWTRPSTECSHCAKVACASTRATTPSFSSKKK</sequence>
<name>A0A6J6XEE0_9ZZZZ</name>
<proteinExistence type="predicted"/>
<protein>
    <submittedName>
        <fullName evidence="2">Unannotated protein</fullName>
    </submittedName>
</protein>
<evidence type="ECO:0000313" key="2">
    <source>
        <dbReference type="EMBL" id="CAB4792397.1"/>
    </source>
</evidence>
<gene>
    <name evidence="2" type="ORF">UFOPK2958_01316</name>
</gene>
<evidence type="ECO:0000256" key="1">
    <source>
        <dbReference type="SAM" id="MobiDB-lite"/>
    </source>
</evidence>